<dbReference type="EMBL" id="MK801734">
    <property type="protein sequence ID" value="QDF18356.1"/>
    <property type="molecule type" value="Genomic_DNA"/>
</dbReference>
<sequence length="37" mass="4119">MKTPTGVDGDLAVFWRLIELDGRVVPYVTAIVPGYRL</sequence>
<gene>
    <name evidence="1" type="primary">36</name>
    <name evidence="1" type="ORF">SEA_LORDFARQUAAD_36</name>
</gene>
<name>A0A4Y6EHY4_9CAUD</name>
<accession>A0A4Y6EHY4</accession>
<proteinExistence type="predicted"/>
<organism evidence="1 2">
    <name type="scientific">Gordonia phage LordFarquaad</name>
    <dbReference type="NCBI Taxonomy" id="2588134"/>
    <lineage>
        <taxon>Viruses</taxon>
        <taxon>Duplodnaviria</taxon>
        <taxon>Heunggongvirae</taxon>
        <taxon>Uroviricota</taxon>
        <taxon>Caudoviricetes</taxon>
        <taxon>Attisvirus</taxon>
        <taxon>Attisvirus attis</taxon>
    </lineage>
</organism>
<protein>
    <submittedName>
        <fullName evidence="1">Uncharacterized protein</fullName>
    </submittedName>
</protein>
<evidence type="ECO:0000313" key="1">
    <source>
        <dbReference type="EMBL" id="QDF18356.1"/>
    </source>
</evidence>
<evidence type="ECO:0000313" key="2">
    <source>
        <dbReference type="Proteomes" id="UP000317164"/>
    </source>
</evidence>
<reference evidence="1 2" key="1">
    <citation type="submission" date="2019-04" db="EMBL/GenBank/DDBJ databases">
        <authorList>
            <person name="Bortz R.L."/>
            <person name="Baker A."/>
            <person name="Breth J.N."/>
            <person name="Jacob A."/>
            <person name="Schimel E.C."/>
            <person name="Smith C.M."/>
            <person name="Venbakkam A."/>
            <person name="Yellapragada S."/>
            <person name="Butela K.A."/>
            <person name="Garlena R.A."/>
            <person name="Russell D.A."/>
            <person name="Pope W.H."/>
            <person name="Jacobs-Sera D."/>
            <person name="Hatfull G.F."/>
        </authorList>
    </citation>
    <scope>NUCLEOTIDE SEQUENCE [LARGE SCALE GENOMIC DNA]</scope>
</reference>
<dbReference type="Proteomes" id="UP000317164">
    <property type="component" value="Segment"/>
</dbReference>